<organism evidence="2 3">
    <name type="scientific">Brochothrix thermosphacta</name>
    <name type="common">Microbacterium thermosphactum</name>
    <dbReference type="NCBI Taxonomy" id="2756"/>
    <lineage>
        <taxon>Bacteria</taxon>
        <taxon>Bacillati</taxon>
        <taxon>Bacillota</taxon>
        <taxon>Bacilli</taxon>
        <taxon>Bacillales</taxon>
        <taxon>Listeriaceae</taxon>
        <taxon>Brochothrix</taxon>
    </lineage>
</organism>
<dbReference type="AlphaFoldDB" id="A0A1D2KSW1"/>
<evidence type="ECO:0000313" key="2">
    <source>
        <dbReference type="EMBL" id="ATF25137.1"/>
    </source>
</evidence>
<dbReference type="RefSeq" id="WP_069133585.1">
    <property type="nucleotide sequence ID" value="NZ_CP023483.1"/>
</dbReference>
<feature type="transmembrane region" description="Helical" evidence="1">
    <location>
        <begin position="171"/>
        <end position="192"/>
    </location>
</feature>
<protein>
    <submittedName>
        <fullName evidence="2">Uncharacterized protein</fullName>
    </submittedName>
</protein>
<evidence type="ECO:0000256" key="1">
    <source>
        <dbReference type="SAM" id="Phobius"/>
    </source>
</evidence>
<dbReference type="Proteomes" id="UP000243591">
    <property type="component" value="Chromosome"/>
</dbReference>
<keyword evidence="1" id="KW-0472">Membrane</keyword>
<feature type="transmembrane region" description="Helical" evidence="1">
    <location>
        <begin position="148"/>
        <end position="165"/>
    </location>
</feature>
<name>A0A1D2KSW1_BROTH</name>
<feature type="transmembrane region" description="Helical" evidence="1">
    <location>
        <begin position="76"/>
        <end position="97"/>
    </location>
</feature>
<keyword evidence="1" id="KW-1133">Transmembrane helix</keyword>
<keyword evidence="1" id="KW-0812">Transmembrane</keyword>
<dbReference type="KEGG" id="bths:CNY62_01375"/>
<gene>
    <name evidence="2" type="ORF">CNY62_01375</name>
</gene>
<feature type="transmembrane region" description="Helical" evidence="1">
    <location>
        <begin position="47"/>
        <end position="70"/>
    </location>
</feature>
<keyword evidence="3" id="KW-1185">Reference proteome</keyword>
<sequence length="223" mass="26075">MIKFKKKSCFEKKESEQDELVLPLEEISKIYFDSFFKFTRDAFKTKFPFILTIICLSVYILSIVYTVIVIQFYYNLTWIASLSFFISSVFGLIFLHYKTNFKEYNKKEHVIKIRDFLKKNSLYTPQDIENLIVHFQNNIRKDLTKTDASAYLALAVSCIVALNNYVPTPIIINSLGIIGLVTLTFSITQSLIRKPKHHKHAYLLDTLENILFTLNSDENEKNI</sequence>
<proteinExistence type="predicted"/>
<dbReference type="EMBL" id="CP023483">
    <property type="protein sequence ID" value="ATF25137.1"/>
    <property type="molecule type" value="Genomic_DNA"/>
</dbReference>
<accession>A0A1D2KSW1</accession>
<reference evidence="2 3" key="1">
    <citation type="submission" date="2017-09" db="EMBL/GenBank/DDBJ databases">
        <title>Complete Genome Sequences of Two Strains of the Meat Spoilage Bacterium Brochothrix thermosphacta Isolated from Ground Chicken.</title>
        <authorList>
            <person name="Paoli G.C."/>
            <person name="Wijey C."/>
            <person name="Chen C.-Y."/>
            <person name="Nguyen L."/>
            <person name="Yan X."/>
            <person name="Irwin P.L."/>
        </authorList>
    </citation>
    <scope>NUCLEOTIDE SEQUENCE [LARGE SCALE GENOMIC DNA]</scope>
    <source>
        <strain evidence="2 3">BI</strain>
    </source>
</reference>
<evidence type="ECO:0000313" key="3">
    <source>
        <dbReference type="Proteomes" id="UP000243591"/>
    </source>
</evidence>